<accession>A0ABQ5MG06</accession>
<dbReference type="RefSeq" id="WP_281764009.1">
    <property type="nucleotide sequence ID" value="NZ_BRVO01000001.1"/>
</dbReference>
<keyword evidence="5 7" id="KW-0560">Oxidoreductase</keyword>
<dbReference type="Proteomes" id="UP001143543">
    <property type="component" value="Unassembled WGS sequence"/>
</dbReference>
<dbReference type="PANTHER" id="PTHR11063">
    <property type="entry name" value="GLUTAMATE SEMIALDEHYDE DEHYDROGENASE"/>
    <property type="match status" value="1"/>
</dbReference>
<dbReference type="InterPro" id="IPR012134">
    <property type="entry name" value="Glu-5-SA_DH"/>
</dbReference>
<organism evidence="9 10">
    <name type="scientific">Neptunitalea lumnitzerae</name>
    <dbReference type="NCBI Taxonomy" id="2965509"/>
    <lineage>
        <taxon>Bacteria</taxon>
        <taxon>Pseudomonadati</taxon>
        <taxon>Bacteroidota</taxon>
        <taxon>Flavobacteriia</taxon>
        <taxon>Flavobacteriales</taxon>
        <taxon>Flavobacteriaceae</taxon>
        <taxon>Neptunitalea</taxon>
    </lineage>
</organism>
<dbReference type="Gene3D" id="3.40.309.10">
    <property type="entry name" value="Aldehyde Dehydrogenase, Chain A, domain 2"/>
    <property type="match status" value="1"/>
</dbReference>
<dbReference type="InterPro" id="IPR016162">
    <property type="entry name" value="Ald_DH_N"/>
</dbReference>
<dbReference type="InterPro" id="IPR016161">
    <property type="entry name" value="Ald_DH/histidinol_DH"/>
</dbReference>
<evidence type="ECO:0000256" key="4">
    <source>
        <dbReference type="ARBA" id="ARBA00022857"/>
    </source>
</evidence>
<keyword evidence="3 7" id="KW-0641">Proline biosynthesis</keyword>
<dbReference type="PIRSF" id="PIRSF000151">
    <property type="entry name" value="GPR"/>
    <property type="match status" value="1"/>
</dbReference>
<reference evidence="9" key="1">
    <citation type="submission" date="2022-07" db="EMBL/GenBank/DDBJ databases">
        <title>Taxonomy of Novel Oxalotrophic and Methylotrophic Bacteria.</title>
        <authorList>
            <person name="Sahin N."/>
            <person name="Tani A."/>
        </authorList>
    </citation>
    <scope>NUCLEOTIDE SEQUENCE</scope>
    <source>
        <strain evidence="9">Y10</strain>
    </source>
</reference>
<dbReference type="EC" id="1.2.1.41" evidence="7"/>
<feature type="domain" description="Aldehyde dehydrogenase" evidence="8">
    <location>
        <begin position="254"/>
        <end position="356"/>
    </location>
</feature>
<sequence length="399" mass="44500">MKLMTTDIKNKVLKSMITILGKRRKEIIEANKKDLDAFNKEDRAMYDRLVVDDKKVDGMIQSVTEVMEQEDPVNTEISSLTLDNGLNIINKTAPFGTIMIIYESRPDVTIEAAVLAFKANNKILLKGGKEAVHSNKELVNCWHMALAENGLANDWIQLLTLNREETQAFLKNPDQKLDLIVPRGGERLIAFVKEHAQCAVLISGRGNNFLYVHKDADWDKTVKVIVNAKTHKISACNALDKILFDAQLPDLEKKLKDLNAVLKEEGVKVLVDGEVAKVLTEEQVISDNTIWYEEFLAMQCIIGMTDNVDTAIEKINTYSGGHSSTIMTEDKEAAFAFMQQVDSAAVYHNASTRFTDGGQMGVGAELAISTDKLHHRGPLGLKQLTTNKYYVFGDGQVRV</sequence>
<proteinExistence type="inferred from homology"/>
<comment type="similarity">
    <text evidence="7">Belongs to the gamma-glutamyl phosphate reductase family.</text>
</comment>
<dbReference type="InterPro" id="IPR016163">
    <property type="entry name" value="Ald_DH_C"/>
</dbReference>
<evidence type="ECO:0000256" key="2">
    <source>
        <dbReference type="ARBA" id="ARBA00022605"/>
    </source>
</evidence>
<evidence type="ECO:0000256" key="3">
    <source>
        <dbReference type="ARBA" id="ARBA00022650"/>
    </source>
</evidence>
<keyword evidence="10" id="KW-1185">Reference proteome</keyword>
<dbReference type="EMBL" id="BRVO01000001">
    <property type="protein sequence ID" value="GLB48364.1"/>
    <property type="molecule type" value="Genomic_DNA"/>
</dbReference>
<keyword evidence="7" id="KW-0963">Cytoplasm</keyword>
<keyword evidence="2 7" id="KW-0028">Amino-acid biosynthesis</keyword>
<name>A0ABQ5MG06_9FLAO</name>
<evidence type="ECO:0000313" key="9">
    <source>
        <dbReference type="EMBL" id="GLB48364.1"/>
    </source>
</evidence>
<dbReference type="PANTHER" id="PTHR11063:SF8">
    <property type="entry name" value="DELTA-1-PYRROLINE-5-CARBOXYLATE SYNTHASE"/>
    <property type="match status" value="1"/>
</dbReference>
<dbReference type="Gene3D" id="3.40.605.10">
    <property type="entry name" value="Aldehyde Dehydrogenase, Chain A, domain 1"/>
    <property type="match status" value="1"/>
</dbReference>
<comment type="function">
    <text evidence="7">Catalyzes the NADPH-dependent reduction of L-glutamate 5-phosphate into L-glutamate 5-semialdehyde and phosphate. The product spontaneously undergoes cyclization to form 1-pyrroline-5-carboxylate.</text>
</comment>
<comment type="subcellular location">
    <subcellularLocation>
        <location evidence="7">Cytoplasm</location>
    </subcellularLocation>
</comment>
<feature type="domain" description="Aldehyde dehydrogenase" evidence="8">
    <location>
        <begin position="25"/>
        <end position="247"/>
    </location>
</feature>
<evidence type="ECO:0000256" key="7">
    <source>
        <dbReference type="HAMAP-Rule" id="MF_00412"/>
    </source>
</evidence>
<comment type="catalytic activity">
    <reaction evidence="6 7">
        <text>L-glutamate 5-semialdehyde + phosphate + NADP(+) = L-glutamyl 5-phosphate + NADPH + H(+)</text>
        <dbReference type="Rhea" id="RHEA:19541"/>
        <dbReference type="ChEBI" id="CHEBI:15378"/>
        <dbReference type="ChEBI" id="CHEBI:43474"/>
        <dbReference type="ChEBI" id="CHEBI:57783"/>
        <dbReference type="ChEBI" id="CHEBI:58066"/>
        <dbReference type="ChEBI" id="CHEBI:58274"/>
        <dbReference type="ChEBI" id="CHEBI:58349"/>
        <dbReference type="EC" id="1.2.1.41"/>
    </reaction>
</comment>
<evidence type="ECO:0000256" key="6">
    <source>
        <dbReference type="ARBA" id="ARBA00049024"/>
    </source>
</evidence>
<dbReference type="SUPFAM" id="SSF53720">
    <property type="entry name" value="ALDH-like"/>
    <property type="match status" value="1"/>
</dbReference>
<comment type="pathway">
    <text evidence="1 7">Amino-acid biosynthesis; L-proline biosynthesis; L-glutamate 5-semialdehyde from L-glutamate: step 2/2.</text>
</comment>
<dbReference type="NCBIfam" id="TIGR00407">
    <property type="entry name" value="proA"/>
    <property type="match status" value="1"/>
</dbReference>
<protein>
    <recommendedName>
        <fullName evidence="7">Gamma-glutamyl phosphate reductase</fullName>
        <shortName evidence="7">GPR</shortName>
        <ecNumber evidence="7">1.2.1.41</ecNumber>
    </recommendedName>
    <alternativeName>
        <fullName evidence="7">Glutamate-5-semialdehyde dehydrogenase</fullName>
    </alternativeName>
    <alternativeName>
        <fullName evidence="7">Glutamyl-gamma-semialdehyde dehydrogenase</fullName>
        <shortName evidence="7">GSA dehydrogenase</shortName>
    </alternativeName>
</protein>
<keyword evidence="4 7" id="KW-0521">NADP</keyword>
<dbReference type="CDD" id="cd07079">
    <property type="entry name" value="ALDH_F18-19_ProA-GPR"/>
    <property type="match status" value="1"/>
</dbReference>
<dbReference type="Pfam" id="PF00171">
    <property type="entry name" value="Aldedh"/>
    <property type="match status" value="2"/>
</dbReference>
<evidence type="ECO:0000259" key="8">
    <source>
        <dbReference type="Pfam" id="PF00171"/>
    </source>
</evidence>
<dbReference type="NCBIfam" id="NF001221">
    <property type="entry name" value="PRK00197.1"/>
    <property type="match status" value="1"/>
</dbReference>
<evidence type="ECO:0000256" key="5">
    <source>
        <dbReference type="ARBA" id="ARBA00023002"/>
    </source>
</evidence>
<evidence type="ECO:0000313" key="10">
    <source>
        <dbReference type="Proteomes" id="UP001143543"/>
    </source>
</evidence>
<dbReference type="HAMAP" id="MF_00412">
    <property type="entry name" value="ProA"/>
    <property type="match status" value="1"/>
</dbReference>
<dbReference type="InterPro" id="IPR000965">
    <property type="entry name" value="GPR_dom"/>
</dbReference>
<comment type="caution">
    <text evidence="9">The sequence shown here is derived from an EMBL/GenBank/DDBJ whole genome shotgun (WGS) entry which is preliminary data.</text>
</comment>
<gene>
    <name evidence="7 9" type="primary">proA</name>
    <name evidence="9" type="ORF">Y10_07320</name>
</gene>
<evidence type="ECO:0000256" key="1">
    <source>
        <dbReference type="ARBA" id="ARBA00004985"/>
    </source>
</evidence>
<dbReference type="InterPro" id="IPR015590">
    <property type="entry name" value="Aldehyde_DH_dom"/>
</dbReference>